<evidence type="ECO:0000256" key="6">
    <source>
        <dbReference type="PIRSR" id="PIRSR000349-1"/>
    </source>
</evidence>
<evidence type="ECO:0000256" key="3">
    <source>
        <dbReference type="ARBA" id="ARBA00022723"/>
    </source>
</evidence>
<dbReference type="PIRSF" id="PIRSF000349">
    <property type="entry name" value="SODismutase"/>
    <property type="match status" value="1"/>
</dbReference>
<feature type="binding site" evidence="6">
    <location>
        <position position="60"/>
    </location>
    <ligand>
        <name>Mn(2+)</name>
        <dbReference type="ChEBI" id="CHEBI:29035"/>
    </ligand>
</feature>
<protein>
    <recommendedName>
        <fullName evidence="7">Superoxide dismutase</fullName>
        <ecNumber evidence="7">1.15.1.1</ecNumber>
    </recommendedName>
</protein>
<keyword evidence="5" id="KW-0408">Iron</keyword>
<organism evidence="10">
    <name type="scientific">Perkinsus marinus</name>
    <dbReference type="NCBI Taxonomy" id="31276"/>
    <lineage>
        <taxon>Eukaryota</taxon>
        <taxon>Sar</taxon>
        <taxon>Alveolata</taxon>
        <taxon>Perkinsozoa</taxon>
        <taxon>Perkinsea</taxon>
        <taxon>Perkinsida</taxon>
        <taxon>Perkinsidae</taxon>
        <taxon>Perkinsus</taxon>
    </lineage>
</organism>
<dbReference type="AlphaFoldDB" id="Q86DN3"/>
<dbReference type="InterPro" id="IPR036314">
    <property type="entry name" value="SOD_C_sf"/>
</dbReference>
<feature type="binding site" evidence="6">
    <location>
        <position position="194"/>
    </location>
    <ligand>
        <name>Mn(2+)</name>
        <dbReference type="ChEBI" id="CHEBI:29035"/>
    </ligand>
</feature>
<evidence type="ECO:0000256" key="1">
    <source>
        <dbReference type="ARBA" id="ARBA00001962"/>
    </source>
</evidence>
<evidence type="ECO:0000256" key="4">
    <source>
        <dbReference type="ARBA" id="ARBA00023002"/>
    </source>
</evidence>
<dbReference type="GO" id="GO:0046872">
    <property type="term" value="F:metal ion binding"/>
    <property type="evidence" value="ECO:0007669"/>
    <property type="project" value="UniProtKB-KW"/>
</dbReference>
<dbReference type="Pfam" id="PF02777">
    <property type="entry name" value="Sod_Fe_C"/>
    <property type="match status" value="1"/>
</dbReference>
<comment type="similarity">
    <text evidence="2 7">Belongs to the iron/manganese superoxide dismutase family.</text>
</comment>
<feature type="binding site" evidence="6">
    <location>
        <position position="108"/>
    </location>
    <ligand>
        <name>Mn(2+)</name>
        <dbReference type="ChEBI" id="CHEBI:29035"/>
    </ligand>
</feature>
<dbReference type="PANTHER" id="PTHR42769:SF3">
    <property type="entry name" value="SUPEROXIDE DISMUTASE [FE] 2, CHLOROPLASTIC"/>
    <property type="match status" value="1"/>
</dbReference>
<keyword evidence="3 6" id="KW-0479">Metal-binding</keyword>
<keyword evidence="4 7" id="KW-0560">Oxidoreductase</keyword>
<name>Q86DN3_9ALVE</name>
<dbReference type="SUPFAM" id="SSF54719">
    <property type="entry name" value="Fe,Mn superoxide dismutase (SOD), C-terminal domain"/>
    <property type="match status" value="1"/>
</dbReference>
<feature type="binding site" evidence="6">
    <location>
        <position position="190"/>
    </location>
    <ligand>
        <name>Mn(2+)</name>
        <dbReference type="ChEBI" id="CHEBI:29035"/>
    </ligand>
</feature>
<dbReference type="PRINTS" id="PR01703">
    <property type="entry name" value="MNSODISMTASE"/>
</dbReference>
<proteinExistence type="inferred from homology"/>
<comment type="function">
    <text evidence="7">Destroys radicals which are normally produced within the cells and which are toxic to biological systems.</text>
</comment>
<dbReference type="PANTHER" id="PTHR42769">
    <property type="entry name" value="SUPEROXIDE DISMUTASE"/>
    <property type="match status" value="1"/>
</dbReference>
<evidence type="ECO:0000256" key="7">
    <source>
        <dbReference type="RuleBase" id="RU000414"/>
    </source>
</evidence>
<accession>Q86DN3</accession>
<dbReference type="Gene3D" id="1.10.287.990">
    <property type="entry name" value="Fe,Mn superoxide dismutase (SOD) domain"/>
    <property type="match status" value="1"/>
</dbReference>
<evidence type="ECO:0000259" key="8">
    <source>
        <dbReference type="Pfam" id="PF00081"/>
    </source>
</evidence>
<dbReference type="EMBL" id="AY137779">
    <property type="protein sequence ID" value="AAN38990.1"/>
    <property type="molecule type" value="Genomic_DNA"/>
</dbReference>
<dbReference type="EC" id="1.15.1.1" evidence="7"/>
<evidence type="ECO:0000256" key="5">
    <source>
        <dbReference type="ARBA" id="ARBA00023004"/>
    </source>
</evidence>
<gene>
    <name evidence="10" type="primary">SOD1</name>
</gene>
<dbReference type="InterPro" id="IPR019831">
    <property type="entry name" value="Mn/Fe_SOD_N"/>
</dbReference>
<dbReference type="PROSITE" id="PS00088">
    <property type="entry name" value="SOD_MN"/>
    <property type="match status" value="1"/>
</dbReference>
<feature type="domain" description="Manganese/iron superoxide dismutase N-terminal" evidence="8">
    <location>
        <begin position="33"/>
        <end position="116"/>
    </location>
</feature>
<evidence type="ECO:0000313" key="10">
    <source>
        <dbReference type="EMBL" id="AAN38990.1"/>
    </source>
</evidence>
<evidence type="ECO:0000256" key="2">
    <source>
        <dbReference type="ARBA" id="ARBA00008714"/>
    </source>
</evidence>
<dbReference type="Gene3D" id="3.55.40.20">
    <property type="entry name" value="Iron/manganese superoxide dismutase, C-terminal domain"/>
    <property type="match status" value="1"/>
</dbReference>
<evidence type="ECO:0000259" key="9">
    <source>
        <dbReference type="Pfam" id="PF02777"/>
    </source>
</evidence>
<comment type="catalytic activity">
    <reaction evidence="7">
        <text>2 superoxide + 2 H(+) = H2O2 + O2</text>
        <dbReference type="Rhea" id="RHEA:20696"/>
        <dbReference type="ChEBI" id="CHEBI:15378"/>
        <dbReference type="ChEBI" id="CHEBI:15379"/>
        <dbReference type="ChEBI" id="CHEBI:16240"/>
        <dbReference type="ChEBI" id="CHEBI:18421"/>
        <dbReference type="EC" id="1.15.1.1"/>
    </reaction>
</comment>
<dbReference type="FunFam" id="3.55.40.20:FF:000001">
    <property type="entry name" value="Superoxide dismutase"/>
    <property type="match status" value="1"/>
</dbReference>
<dbReference type="InterPro" id="IPR019832">
    <property type="entry name" value="Mn/Fe_SOD_C"/>
</dbReference>
<reference evidence="10" key="1">
    <citation type="journal article" date="2003" name="Gene">
        <title>Gene organization and homology modeling of two iron superoxide dismutases of the early branching protist Perkinsus marinus.</title>
        <authorList>
            <person name="Schott E.J."/>
            <person name="Robledo J.A."/>
            <person name="Wright A.C."/>
            <person name="Silva A.M."/>
            <person name="Vasta G.R."/>
        </authorList>
    </citation>
    <scope>NUCLEOTIDE SEQUENCE</scope>
    <source>
        <strain evidence="10">Texas1</strain>
    </source>
</reference>
<dbReference type="InterPro" id="IPR001189">
    <property type="entry name" value="Mn/Fe_SOD"/>
</dbReference>
<feature type="domain" description="Manganese/iron superoxide dismutase C-terminal" evidence="9">
    <location>
        <begin position="123"/>
        <end position="222"/>
    </location>
</feature>
<dbReference type="SUPFAM" id="SSF46609">
    <property type="entry name" value="Fe,Mn superoxide dismutase (SOD), N-terminal domain"/>
    <property type="match status" value="1"/>
</dbReference>
<sequence length="229" mass="25597">MLSVAGHRFASLATTPVLRMGLARCFSSVTGPFQCPPLPYVKNALSSWEPHMSAETLTYHHDKHHQTYVDTLNSIAAENSTIASKTLEQIIKTETGKPFNQAAQVYNHTFFFNNLAPNGGGEPTGKIAELITRDFGSFEKFKEEFSAAAVGHFGSGWVWLIADDGKLKIVQGHDAGNPIRESKTPLMNIDVWEHAYYIDYRNARAQYVKNYWNLVNWDFVNDNVAKAGI</sequence>
<comment type="cofactor">
    <cofactor evidence="1">
        <name>Fe cation</name>
        <dbReference type="ChEBI" id="CHEBI:24875"/>
    </cofactor>
</comment>
<dbReference type="Pfam" id="PF00081">
    <property type="entry name" value="Sod_Fe_N"/>
    <property type="match status" value="1"/>
</dbReference>
<dbReference type="InterPro" id="IPR036324">
    <property type="entry name" value="Mn/Fe_SOD_N_sf"/>
</dbReference>
<dbReference type="GO" id="GO:0004784">
    <property type="term" value="F:superoxide dismutase activity"/>
    <property type="evidence" value="ECO:0007669"/>
    <property type="project" value="UniProtKB-EC"/>
</dbReference>
<dbReference type="InterPro" id="IPR019833">
    <property type="entry name" value="Mn/Fe_SOD_BS"/>
</dbReference>